<evidence type="ECO:0000313" key="1">
    <source>
        <dbReference type="EMBL" id="MBL3658395.1"/>
    </source>
</evidence>
<dbReference type="EMBL" id="JAESIY010000012">
    <property type="protein sequence ID" value="MBL3658395.1"/>
    <property type="molecule type" value="Genomic_DNA"/>
</dbReference>
<keyword evidence="2" id="KW-1185">Reference proteome</keyword>
<gene>
    <name evidence="1" type="ORF">JL102_19745</name>
</gene>
<dbReference type="Proteomes" id="UP000659388">
    <property type="component" value="Unassembled WGS sequence"/>
</dbReference>
<protein>
    <submittedName>
        <fullName evidence="1">Uncharacterized protein</fullName>
    </submittedName>
</protein>
<evidence type="ECO:0000313" key="2">
    <source>
        <dbReference type="Proteomes" id="UP000659388"/>
    </source>
</evidence>
<name>A0A937FCI9_9BACT</name>
<dbReference type="AlphaFoldDB" id="A0A937FCI9"/>
<sequence length="639" mass="74808">MFSIEVVSQNLRWIAAIYKNRTEGEKYLENLKSLGHAVEELEMPHLHSFPVYAIERMSEGSPQNCFEHLSEPEYLQLIEHQQKNRSQKDDFEAYFTVYHFSTAHFQEPYENSLMGALDHIHVDDYYLDNELARLSLSESYIERMASDYNIAALFNLFEDLKNSSDKETKSNLAEGLLSLFANMDYDHACGKLTTDGINYLLPILEKAKILSNEPLLTYFSRAYLILLQEAINNQEPEETILLYMEKAIEVNESVIHSDDEELQEAYHNLAMAFELILEHKPSAYYLEQAYHNIQKSIAMDTNNGDWQLYLRLIFIPISATAPNDQKAISTLQLSEKSNFQQFAEEKFMQNNNISMTICQSIHQLKEHLKWHKLPEALFPEDLYSPWIERALDWEINSSGRIEVNENAHFLHNEGIRLERIDLLNKAAYLYQRLIDAVESPAFEVYYLAKNAEAISDIYLKQGELNKGYLYRNKATEIYETHIDTVMNNYSTHAHYTEFLFSNYFFDEPIHKPSIEELEKHAVLCEHEGNGHYSKPTSLRIKLALHENKEEKAIFLMSRLLILLELLYDEVNDLLDTTDASKHPSFYQLLLDTKALFQEISDHYYYHPKLRWDDVKDMSPDTIISTWENRKAELKEKFKA</sequence>
<proteinExistence type="predicted"/>
<organism evidence="1 2">
    <name type="scientific">Fulvivirga sediminis</name>
    <dbReference type="NCBI Taxonomy" id="2803949"/>
    <lineage>
        <taxon>Bacteria</taxon>
        <taxon>Pseudomonadati</taxon>
        <taxon>Bacteroidota</taxon>
        <taxon>Cytophagia</taxon>
        <taxon>Cytophagales</taxon>
        <taxon>Fulvivirgaceae</taxon>
        <taxon>Fulvivirga</taxon>
    </lineage>
</organism>
<reference evidence="1" key="1">
    <citation type="submission" date="2021-01" db="EMBL/GenBank/DDBJ databases">
        <title>Fulvivirga kasyanovii gen. nov., sp nov., a novel member of the phylum Bacteroidetes isolated from seawater in a mussel farm.</title>
        <authorList>
            <person name="Zhao L.-H."/>
            <person name="Wang Z.-J."/>
        </authorList>
    </citation>
    <scope>NUCLEOTIDE SEQUENCE</scope>
    <source>
        <strain evidence="1">2943</strain>
    </source>
</reference>
<dbReference type="RefSeq" id="WP_202246187.1">
    <property type="nucleotide sequence ID" value="NZ_JAESIY010000012.1"/>
</dbReference>
<comment type="caution">
    <text evidence="1">The sequence shown here is derived from an EMBL/GenBank/DDBJ whole genome shotgun (WGS) entry which is preliminary data.</text>
</comment>
<accession>A0A937FCI9</accession>